<dbReference type="Gene3D" id="3.30.200.20">
    <property type="entry name" value="Phosphorylase Kinase, domain 1"/>
    <property type="match status" value="1"/>
</dbReference>
<keyword evidence="3" id="KW-0547">Nucleotide-binding</keyword>
<gene>
    <name evidence="7" type="ORF">BFL28_04490</name>
</gene>
<dbReference type="GO" id="GO:0005524">
    <property type="term" value="F:ATP binding"/>
    <property type="evidence" value="ECO:0007669"/>
    <property type="project" value="UniProtKB-KW"/>
</dbReference>
<evidence type="ECO:0000256" key="3">
    <source>
        <dbReference type="ARBA" id="ARBA00022741"/>
    </source>
</evidence>
<keyword evidence="2" id="KW-0808">Transferase</keyword>
<evidence type="ECO:0000256" key="4">
    <source>
        <dbReference type="ARBA" id="ARBA00022777"/>
    </source>
</evidence>
<comment type="similarity">
    <text evidence="1">Belongs to the methylthioribose kinase family.</text>
</comment>
<dbReference type="PANTHER" id="PTHR34273">
    <property type="entry name" value="METHYLTHIORIBOSE KINASE"/>
    <property type="match status" value="1"/>
</dbReference>
<name>A0A1E3LSG7_9SPHN</name>
<evidence type="ECO:0000256" key="1">
    <source>
        <dbReference type="ARBA" id="ARBA00010165"/>
    </source>
</evidence>
<proteinExistence type="inferred from homology"/>
<dbReference type="InterPro" id="IPR011009">
    <property type="entry name" value="Kinase-like_dom_sf"/>
</dbReference>
<evidence type="ECO:0000313" key="8">
    <source>
        <dbReference type="Proteomes" id="UP000094487"/>
    </source>
</evidence>
<dbReference type="Proteomes" id="UP000094487">
    <property type="component" value="Unassembled WGS sequence"/>
</dbReference>
<dbReference type="PANTHER" id="PTHR34273:SF2">
    <property type="entry name" value="METHYLTHIORIBOSE KINASE"/>
    <property type="match status" value="1"/>
</dbReference>
<feature type="domain" description="Aminoglycoside phosphotransferase" evidence="6">
    <location>
        <begin position="18"/>
        <end position="254"/>
    </location>
</feature>
<protein>
    <recommendedName>
        <fullName evidence="6">Aminoglycoside phosphotransferase domain-containing protein</fullName>
    </recommendedName>
</protein>
<comment type="caution">
    <text evidence="7">The sequence shown here is derived from an EMBL/GenBank/DDBJ whole genome shotgun (WGS) entry which is preliminary data.</text>
</comment>
<dbReference type="GO" id="GO:0016301">
    <property type="term" value="F:kinase activity"/>
    <property type="evidence" value="ECO:0007669"/>
    <property type="project" value="UniProtKB-KW"/>
</dbReference>
<dbReference type="SUPFAM" id="SSF56112">
    <property type="entry name" value="Protein kinase-like (PK-like)"/>
    <property type="match status" value="1"/>
</dbReference>
<dbReference type="AlphaFoldDB" id="A0A1E3LSG7"/>
<keyword evidence="5" id="KW-0067">ATP-binding</keyword>
<dbReference type="Gene3D" id="3.90.1200.10">
    <property type="match status" value="1"/>
</dbReference>
<accession>A0A1E3LSG7</accession>
<sequence>MQELGLAGPQAVIAATCLTGGVSSDVLRVDVDGQAYCAKFALEVLRVAARWEAPIHRNRTEYAWLQFAASVAPDSVPRLYGHSEREQGFAMEMVAGGARNWKDELVAGRVDSGIAREAGRLLGRLHAASAGRVLDPDRFGTAEDFFALRVEPYFIHLIATYPQLEARVLALAEQYRVCRIALIHGDVSPKNILVRDGVPVLLDAECATMGDPAFDIGFCLNHLLLKWVHIPDSNAALLRAARALWDGYCEHLDWEPVAALERRVADLAPLLLLARVDGKSPVEYLHAEAKQTVRSIALDLIDRPAATIEHIATRLEARRA</sequence>
<keyword evidence="4" id="KW-0418">Kinase</keyword>
<evidence type="ECO:0000259" key="6">
    <source>
        <dbReference type="Pfam" id="PF01636"/>
    </source>
</evidence>
<dbReference type="EMBL" id="MDDS01000057">
    <property type="protein sequence ID" value="ODP36706.1"/>
    <property type="molecule type" value="Genomic_DNA"/>
</dbReference>
<dbReference type="InterPro" id="IPR002575">
    <property type="entry name" value="Aminoglycoside_PTrfase"/>
</dbReference>
<evidence type="ECO:0000256" key="2">
    <source>
        <dbReference type="ARBA" id="ARBA00022679"/>
    </source>
</evidence>
<dbReference type="STRING" id="1888892.BFL28_04490"/>
<keyword evidence="8" id="KW-1185">Reference proteome</keyword>
<reference evidence="7 8" key="1">
    <citation type="submission" date="2016-08" db="EMBL/GenBank/DDBJ databases">
        <title>Draft genome of the agarase producing Sphingomonas sp. MCT13.</title>
        <authorList>
            <person name="D'Andrea M.M."/>
            <person name="Rossolini G.M."/>
            <person name="Thaller M.C."/>
        </authorList>
    </citation>
    <scope>NUCLEOTIDE SEQUENCE [LARGE SCALE GENOMIC DNA]</scope>
    <source>
        <strain evidence="7 8">MCT13</strain>
    </source>
</reference>
<dbReference type="Pfam" id="PF01636">
    <property type="entry name" value="APH"/>
    <property type="match status" value="1"/>
</dbReference>
<evidence type="ECO:0000313" key="7">
    <source>
        <dbReference type="EMBL" id="ODP36706.1"/>
    </source>
</evidence>
<organism evidence="7 8">
    <name type="scientific">Sphingomonas turrisvirgatae</name>
    <dbReference type="NCBI Taxonomy" id="1888892"/>
    <lineage>
        <taxon>Bacteria</taxon>
        <taxon>Pseudomonadati</taxon>
        <taxon>Pseudomonadota</taxon>
        <taxon>Alphaproteobacteria</taxon>
        <taxon>Sphingomonadales</taxon>
        <taxon>Sphingomonadaceae</taxon>
        <taxon>Sphingomonas</taxon>
    </lineage>
</organism>
<evidence type="ECO:0000256" key="5">
    <source>
        <dbReference type="ARBA" id="ARBA00022840"/>
    </source>
</evidence>